<evidence type="ECO:0000313" key="3">
    <source>
        <dbReference type="Proteomes" id="UP000275267"/>
    </source>
</evidence>
<dbReference type="Proteomes" id="UP000275267">
    <property type="component" value="Unassembled WGS sequence"/>
</dbReference>
<sequence length="105" mass="11632">MEVDVSRAQSSLVGVDDPNAKPAWVSMGLYFPWSSRTLLYLDVHRSSKRARVAAASEAILPELPATPEHEDEKNEDEEDQLPATHEPEENEEDAIKWVDGATGSN</sequence>
<evidence type="ECO:0000313" key="2">
    <source>
        <dbReference type="EMBL" id="RLN09718.1"/>
    </source>
</evidence>
<name>A0A3L6RV87_PANMI</name>
<proteinExistence type="predicted"/>
<dbReference type="EMBL" id="PQIB02000007">
    <property type="protein sequence ID" value="RLN09718.1"/>
    <property type="molecule type" value="Genomic_DNA"/>
</dbReference>
<comment type="caution">
    <text evidence="2">The sequence shown here is derived from an EMBL/GenBank/DDBJ whole genome shotgun (WGS) entry which is preliminary data.</text>
</comment>
<feature type="region of interest" description="Disordered" evidence="1">
    <location>
        <begin position="58"/>
        <end position="105"/>
    </location>
</feature>
<keyword evidence="3" id="KW-1185">Reference proteome</keyword>
<dbReference type="AlphaFoldDB" id="A0A3L6RV87"/>
<accession>A0A3L6RV87</accession>
<organism evidence="2 3">
    <name type="scientific">Panicum miliaceum</name>
    <name type="common">Proso millet</name>
    <name type="synonym">Broomcorn millet</name>
    <dbReference type="NCBI Taxonomy" id="4540"/>
    <lineage>
        <taxon>Eukaryota</taxon>
        <taxon>Viridiplantae</taxon>
        <taxon>Streptophyta</taxon>
        <taxon>Embryophyta</taxon>
        <taxon>Tracheophyta</taxon>
        <taxon>Spermatophyta</taxon>
        <taxon>Magnoliopsida</taxon>
        <taxon>Liliopsida</taxon>
        <taxon>Poales</taxon>
        <taxon>Poaceae</taxon>
        <taxon>PACMAD clade</taxon>
        <taxon>Panicoideae</taxon>
        <taxon>Panicodae</taxon>
        <taxon>Paniceae</taxon>
        <taxon>Panicinae</taxon>
        <taxon>Panicum</taxon>
        <taxon>Panicum sect. Panicum</taxon>
    </lineage>
</organism>
<reference evidence="3" key="1">
    <citation type="journal article" date="2019" name="Nat. Commun.">
        <title>The genome of broomcorn millet.</title>
        <authorList>
            <person name="Zou C."/>
            <person name="Miki D."/>
            <person name="Li D."/>
            <person name="Tang Q."/>
            <person name="Xiao L."/>
            <person name="Rajput S."/>
            <person name="Deng P."/>
            <person name="Jia W."/>
            <person name="Huang R."/>
            <person name="Zhang M."/>
            <person name="Sun Y."/>
            <person name="Hu J."/>
            <person name="Fu X."/>
            <person name="Schnable P.S."/>
            <person name="Li F."/>
            <person name="Zhang H."/>
            <person name="Feng B."/>
            <person name="Zhu X."/>
            <person name="Liu R."/>
            <person name="Schnable J.C."/>
            <person name="Zhu J.-K."/>
            <person name="Zhang H."/>
        </authorList>
    </citation>
    <scope>NUCLEOTIDE SEQUENCE [LARGE SCALE GENOMIC DNA]</scope>
</reference>
<evidence type="ECO:0000256" key="1">
    <source>
        <dbReference type="SAM" id="MobiDB-lite"/>
    </source>
</evidence>
<gene>
    <name evidence="2" type="ORF">C2845_PM11G14820</name>
</gene>
<protein>
    <submittedName>
        <fullName evidence="2">Uncharacterized protein</fullName>
    </submittedName>
</protein>